<feature type="domain" description="Kazal-like" evidence="2">
    <location>
        <begin position="17"/>
        <end position="59"/>
    </location>
</feature>
<protein>
    <recommendedName>
        <fullName evidence="2">Kazal-like domain-containing protein</fullName>
    </recommendedName>
</protein>
<evidence type="ECO:0000256" key="1">
    <source>
        <dbReference type="SAM" id="SignalP"/>
    </source>
</evidence>
<keyword evidence="4" id="KW-1185">Reference proteome</keyword>
<proteinExistence type="predicted"/>
<gene>
    <name evidence="3" type="ORF">F0L74_33020</name>
</gene>
<reference evidence="3 4" key="1">
    <citation type="submission" date="2019-09" db="EMBL/GenBank/DDBJ databases">
        <title>Chitinophaga ginsengihumi sp. nov., isolated from soil of ginseng rhizosphere.</title>
        <authorList>
            <person name="Lee J."/>
        </authorList>
    </citation>
    <scope>NUCLEOTIDE SEQUENCE [LARGE SCALE GENOMIC DNA]</scope>
    <source>
        <strain evidence="3 4">BN140078</strain>
    </source>
</reference>
<name>A0A5B2VAU5_9BACT</name>
<evidence type="ECO:0000313" key="4">
    <source>
        <dbReference type="Proteomes" id="UP000324611"/>
    </source>
</evidence>
<feature type="chain" id="PRO_5022674384" description="Kazal-like domain-containing protein" evidence="1">
    <location>
        <begin position="19"/>
        <end position="65"/>
    </location>
</feature>
<dbReference type="AlphaFoldDB" id="A0A5B2VAU5"/>
<dbReference type="SUPFAM" id="SSF100895">
    <property type="entry name" value="Kazal-type serine protease inhibitors"/>
    <property type="match status" value="1"/>
</dbReference>
<dbReference type="InterPro" id="IPR036058">
    <property type="entry name" value="Kazal_dom_sf"/>
</dbReference>
<dbReference type="Pfam" id="PF00050">
    <property type="entry name" value="Kazal_1"/>
    <property type="match status" value="1"/>
</dbReference>
<dbReference type="SMART" id="SM00280">
    <property type="entry name" value="KAZAL"/>
    <property type="match status" value="1"/>
</dbReference>
<evidence type="ECO:0000313" key="3">
    <source>
        <dbReference type="EMBL" id="KAA2235489.1"/>
    </source>
</evidence>
<accession>A0A5B2VAU5</accession>
<dbReference type="Gene3D" id="3.30.60.30">
    <property type="match status" value="1"/>
</dbReference>
<sequence>MKTSIVLIFLLVACCTLGAESTCICTTEYRPVCGTNGVTYGNRCQLKCAKAIFAYDGPCCGDMRI</sequence>
<keyword evidence="1" id="KW-0732">Signal</keyword>
<comment type="caution">
    <text evidence="3">The sequence shown here is derived from an EMBL/GenBank/DDBJ whole genome shotgun (WGS) entry which is preliminary data.</text>
</comment>
<dbReference type="PROSITE" id="PS51465">
    <property type="entry name" value="KAZAL_2"/>
    <property type="match status" value="1"/>
</dbReference>
<evidence type="ECO:0000259" key="2">
    <source>
        <dbReference type="PROSITE" id="PS51465"/>
    </source>
</evidence>
<dbReference type="CDD" id="cd00104">
    <property type="entry name" value="KAZAL_FS"/>
    <property type="match status" value="1"/>
</dbReference>
<dbReference type="InterPro" id="IPR002350">
    <property type="entry name" value="Kazal_dom"/>
</dbReference>
<reference evidence="3 4" key="2">
    <citation type="submission" date="2019-09" db="EMBL/GenBank/DDBJ databases">
        <authorList>
            <person name="Jin C."/>
        </authorList>
    </citation>
    <scope>NUCLEOTIDE SEQUENCE [LARGE SCALE GENOMIC DNA]</scope>
    <source>
        <strain evidence="3 4">BN140078</strain>
    </source>
</reference>
<dbReference type="Proteomes" id="UP000324611">
    <property type="component" value="Unassembled WGS sequence"/>
</dbReference>
<dbReference type="PROSITE" id="PS00282">
    <property type="entry name" value="KAZAL_1"/>
    <property type="match status" value="1"/>
</dbReference>
<organism evidence="3 4">
    <name type="scientific">Chitinophaga agrisoli</name>
    <dbReference type="NCBI Taxonomy" id="2607653"/>
    <lineage>
        <taxon>Bacteria</taxon>
        <taxon>Pseudomonadati</taxon>
        <taxon>Bacteroidota</taxon>
        <taxon>Chitinophagia</taxon>
        <taxon>Chitinophagales</taxon>
        <taxon>Chitinophagaceae</taxon>
        <taxon>Chitinophaga</taxon>
    </lineage>
</organism>
<dbReference type="EMBL" id="VUOC01000132">
    <property type="protein sequence ID" value="KAA2235489.1"/>
    <property type="molecule type" value="Genomic_DNA"/>
</dbReference>
<feature type="signal peptide" evidence="1">
    <location>
        <begin position="1"/>
        <end position="18"/>
    </location>
</feature>